<feature type="domain" description="Gfo/Idh/MocA-like oxidoreductase N-terminal" evidence="1">
    <location>
        <begin position="111"/>
        <end position="175"/>
    </location>
</feature>
<dbReference type="PANTHER" id="PTHR42840">
    <property type="entry name" value="NAD(P)-BINDING ROSSMANN-FOLD SUPERFAMILY PROTEIN-RELATED"/>
    <property type="match status" value="1"/>
</dbReference>
<name>A0ABQ7JCY1_9APIC</name>
<dbReference type="Pfam" id="PF01408">
    <property type="entry name" value="GFO_IDH_MocA"/>
    <property type="match status" value="1"/>
</dbReference>
<accession>A0ABQ7JCY1</accession>
<dbReference type="InterPro" id="IPR000683">
    <property type="entry name" value="Gfo/Idh/MocA-like_OxRdtase_N"/>
</dbReference>
<dbReference type="EMBL" id="JADAQX010000113">
    <property type="protein sequence ID" value="KAF8821882.1"/>
    <property type="molecule type" value="Genomic_DNA"/>
</dbReference>
<sequence>MNKFFSKDSVGDLRPINVLMCGSGEYTTGYVEGEVAAPDKRKGVVGLVLFDLKRRGFVGNLSMCGVNGTKFPNIRKHFKSAIEESYAEMDTSFISWPGNEVCRDEFAYKRAIDALRKGDGITIYTPDDAHFNICLYAIQRGIHCIIAKPAVLKTSDHFKLIEAARKYNVLVMIEFHKRWDMIYADARQRIRLLGEFSYWYSYMSQPQSQLKTFKKWAGISSDISFYLNSHHLDLHCWSMKEIAIPTHVWGFSANGVATNSCGCASSTEDTITVSCQWKNLATDSRGVAVYTASWIAPNNAEVHSQQRFSCLCRDGEVRVNQAHRGYEVTTHNHYATVNPFYMKYTPDESGYFNGQRGYGYIPFEQWIRACQALNTKETTLEELNQFLPTIENTVEVTAILEAGRQSIDKDGERMDVQKLIEDSKREAKQENL</sequence>
<reference evidence="2 3" key="1">
    <citation type="journal article" date="2020" name="bioRxiv">
        <title>Metabolic contributions of an alphaproteobacterial endosymbiont in the apicomplexan Cardiosporidium cionae.</title>
        <authorList>
            <person name="Hunter E.S."/>
            <person name="Paight C.J."/>
            <person name="Lane C.E."/>
        </authorList>
    </citation>
    <scope>NUCLEOTIDE SEQUENCE [LARGE SCALE GENOMIC DNA]</scope>
    <source>
        <strain evidence="2">ESH_2018</strain>
    </source>
</reference>
<evidence type="ECO:0000259" key="1">
    <source>
        <dbReference type="Pfam" id="PF01408"/>
    </source>
</evidence>
<keyword evidence="3" id="KW-1185">Reference proteome</keyword>
<dbReference type="PANTHER" id="PTHR42840:SF6">
    <property type="entry name" value="BINDING ROSSMANN FOLD OXIDOREDUCTASE, PUTATIVE (AFU_ORTHOLOGUE AFUA_3G11930)-RELATED"/>
    <property type="match status" value="1"/>
</dbReference>
<dbReference type="InterPro" id="IPR036291">
    <property type="entry name" value="NAD(P)-bd_dom_sf"/>
</dbReference>
<dbReference type="Proteomes" id="UP000823046">
    <property type="component" value="Unassembled WGS sequence"/>
</dbReference>
<evidence type="ECO:0000313" key="2">
    <source>
        <dbReference type="EMBL" id="KAF8821882.1"/>
    </source>
</evidence>
<gene>
    <name evidence="2" type="ORF">IE077_001413</name>
</gene>
<protein>
    <recommendedName>
        <fullName evidence="1">Gfo/Idh/MocA-like oxidoreductase N-terminal domain-containing protein</fullName>
    </recommendedName>
</protein>
<evidence type="ECO:0000313" key="3">
    <source>
        <dbReference type="Proteomes" id="UP000823046"/>
    </source>
</evidence>
<comment type="caution">
    <text evidence="2">The sequence shown here is derived from an EMBL/GenBank/DDBJ whole genome shotgun (WGS) entry which is preliminary data.</text>
</comment>
<proteinExistence type="predicted"/>
<dbReference type="Gene3D" id="3.30.360.10">
    <property type="entry name" value="Dihydrodipicolinate Reductase, domain 2"/>
    <property type="match status" value="1"/>
</dbReference>
<dbReference type="SUPFAM" id="SSF51735">
    <property type="entry name" value="NAD(P)-binding Rossmann-fold domains"/>
    <property type="match status" value="1"/>
</dbReference>
<organism evidence="2 3">
    <name type="scientific">Cardiosporidium cionae</name>
    <dbReference type="NCBI Taxonomy" id="476202"/>
    <lineage>
        <taxon>Eukaryota</taxon>
        <taxon>Sar</taxon>
        <taxon>Alveolata</taxon>
        <taxon>Apicomplexa</taxon>
        <taxon>Aconoidasida</taxon>
        <taxon>Nephromycida</taxon>
        <taxon>Cardiosporidium</taxon>
    </lineage>
</organism>
<dbReference type="Gene3D" id="3.40.50.720">
    <property type="entry name" value="NAD(P)-binding Rossmann-like Domain"/>
    <property type="match status" value="1"/>
</dbReference>